<sequence>MGERTNGSPGIPISAGPVTHIYGLKIIIPNSGIMGRLTSNRERRRSTATNSSPRHNTTIITNGNQNGSGSGTGIGSFQDTRTVTENSNGVDLNTQGVFPPSAPRSQTKADFDVPLSFPSISDNGSIVGPHRTPKDRRKTQSLNEDQPYSHYHTPRSKNLSSLSATSVTPSSVSPHRKPRTRRTSCPYPKSRVKPPKRLKLSVDDAMDLDELVSSRDLDVQMKSDSELRPSGARNYMHRAPVGSALEDVDMEELTGTRHHHHQVAVPRDSELEMLLRGVLEETHSLQSHVQGLLRFVQLRGSSTTHMSQANLKVGGLVNRNVNVSRN</sequence>
<dbReference type="GeneID" id="66071355"/>
<dbReference type="AlphaFoldDB" id="A0A9P7ULE3"/>
<dbReference type="KEGG" id="more:E1B28_002279"/>
<gene>
    <name evidence="2" type="ORF">E1B28_002279</name>
</gene>
<dbReference type="Proteomes" id="UP001049176">
    <property type="component" value="Chromosome 10"/>
</dbReference>
<feature type="region of interest" description="Disordered" evidence="1">
    <location>
        <begin position="36"/>
        <end position="197"/>
    </location>
</feature>
<proteinExistence type="predicted"/>
<evidence type="ECO:0000313" key="2">
    <source>
        <dbReference type="EMBL" id="KAG7086315.1"/>
    </source>
</evidence>
<organism evidence="2 3">
    <name type="scientific">Marasmius oreades</name>
    <name type="common">fairy-ring Marasmius</name>
    <dbReference type="NCBI Taxonomy" id="181124"/>
    <lineage>
        <taxon>Eukaryota</taxon>
        <taxon>Fungi</taxon>
        <taxon>Dikarya</taxon>
        <taxon>Basidiomycota</taxon>
        <taxon>Agaricomycotina</taxon>
        <taxon>Agaricomycetes</taxon>
        <taxon>Agaricomycetidae</taxon>
        <taxon>Agaricales</taxon>
        <taxon>Marasmiineae</taxon>
        <taxon>Marasmiaceae</taxon>
        <taxon>Marasmius</taxon>
    </lineage>
</organism>
<dbReference type="RefSeq" id="XP_043002786.1">
    <property type="nucleotide sequence ID" value="XM_043159187.1"/>
</dbReference>
<feature type="compositionally biased region" description="Low complexity" evidence="1">
    <location>
        <begin position="159"/>
        <end position="173"/>
    </location>
</feature>
<name>A0A9P7ULE3_9AGAR</name>
<accession>A0A9P7ULE3</accession>
<feature type="compositionally biased region" description="Low complexity" evidence="1">
    <location>
        <begin position="56"/>
        <end position="65"/>
    </location>
</feature>
<protein>
    <submittedName>
        <fullName evidence="2">Uncharacterized protein</fullName>
    </submittedName>
</protein>
<evidence type="ECO:0000313" key="3">
    <source>
        <dbReference type="Proteomes" id="UP001049176"/>
    </source>
</evidence>
<feature type="compositionally biased region" description="Polar residues" evidence="1">
    <location>
        <begin position="77"/>
        <end position="96"/>
    </location>
</feature>
<comment type="caution">
    <text evidence="2">The sequence shown here is derived from an EMBL/GenBank/DDBJ whole genome shotgun (WGS) entry which is preliminary data.</text>
</comment>
<reference evidence="2" key="1">
    <citation type="journal article" date="2021" name="Genome Biol. Evol.">
        <title>The assembled and annotated genome of the fairy-ring fungus Marasmius oreades.</title>
        <authorList>
            <person name="Hiltunen M."/>
            <person name="Ament-Velasquez S.L."/>
            <person name="Johannesson H."/>
        </authorList>
    </citation>
    <scope>NUCLEOTIDE SEQUENCE</scope>
    <source>
        <strain evidence="2">03SP1</strain>
    </source>
</reference>
<keyword evidence="3" id="KW-1185">Reference proteome</keyword>
<dbReference type="EMBL" id="CM032190">
    <property type="protein sequence ID" value="KAG7086315.1"/>
    <property type="molecule type" value="Genomic_DNA"/>
</dbReference>
<evidence type="ECO:0000256" key="1">
    <source>
        <dbReference type="SAM" id="MobiDB-lite"/>
    </source>
</evidence>